<dbReference type="Proteomes" id="UP000814033">
    <property type="component" value="Unassembled WGS sequence"/>
</dbReference>
<evidence type="ECO:0000313" key="1">
    <source>
        <dbReference type="EMBL" id="KAI0039486.1"/>
    </source>
</evidence>
<keyword evidence="2" id="KW-1185">Reference proteome</keyword>
<organism evidence="1 2">
    <name type="scientific">Auriscalpium vulgare</name>
    <dbReference type="NCBI Taxonomy" id="40419"/>
    <lineage>
        <taxon>Eukaryota</taxon>
        <taxon>Fungi</taxon>
        <taxon>Dikarya</taxon>
        <taxon>Basidiomycota</taxon>
        <taxon>Agaricomycotina</taxon>
        <taxon>Agaricomycetes</taxon>
        <taxon>Russulales</taxon>
        <taxon>Auriscalpiaceae</taxon>
        <taxon>Auriscalpium</taxon>
    </lineage>
</organism>
<accession>A0ACB8R777</accession>
<reference evidence="1" key="2">
    <citation type="journal article" date="2022" name="New Phytol.">
        <title>Evolutionary transition to the ectomycorrhizal habit in the genomes of a hyperdiverse lineage of mushroom-forming fungi.</title>
        <authorList>
            <person name="Looney B."/>
            <person name="Miyauchi S."/>
            <person name="Morin E."/>
            <person name="Drula E."/>
            <person name="Courty P.E."/>
            <person name="Kohler A."/>
            <person name="Kuo A."/>
            <person name="LaButti K."/>
            <person name="Pangilinan J."/>
            <person name="Lipzen A."/>
            <person name="Riley R."/>
            <person name="Andreopoulos W."/>
            <person name="He G."/>
            <person name="Johnson J."/>
            <person name="Nolan M."/>
            <person name="Tritt A."/>
            <person name="Barry K.W."/>
            <person name="Grigoriev I.V."/>
            <person name="Nagy L.G."/>
            <person name="Hibbett D."/>
            <person name="Henrissat B."/>
            <person name="Matheny P.B."/>
            <person name="Labbe J."/>
            <person name="Martin F.M."/>
        </authorList>
    </citation>
    <scope>NUCLEOTIDE SEQUENCE</scope>
    <source>
        <strain evidence="1">FP105234-sp</strain>
    </source>
</reference>
<reference evidence="1" key="1">
    <citation type="submission" date="2021-02" db="EMBL/GenBank/DDBJ databases">
        <authorList>
            <consortium name="DOE Joint Genome Institute"/>
            <person name="Ahrendt S."/>
            <person name="Looney B.P."/>
            <person name="Miyauchi S."/>
            <person name="Morin E."/>
            <person name="Drula E."/>
            <person name="Courty P.E."/>
            <person name="Chicoki N."/>
            <person name="Fauchery L."/>
            <person name="Kohler A."/>
            <person name="Kuo A."/>
            <person name="Labutti K."/>
            <person name="Pangilinan J."/>
            <person name="Lipzen A."/>
            <person name="Riley R."/>
            <person name="Andreopoulos W."/>
            <person name="He G."/>
            <person name="Johnson J."/>
            <person name="Barry K.W."/>
            <person name="Grigoriev I.V."/>
            <person name="Nagy L."/>
            <person name="Hibbett D."/>
            <person name="Henrissat B."/>
            <person name="Matheny P.B."/>
            <person name="Labbe J."/>
            <person name="Martin F."/>
        </authorList>
    </citation>
    <scope>NUCLEOTIDE SEQUENCE</scope>
    <source>
        <strain evidence="1">FP105234-sp</strain>
    </source>
</reference>
<evidence type="ECO:0000313" key="2">
    <source>
        <dbReference type="Proteomes" id="UP000814033"/>
    </source>
</evidence>
<name>A0ACB8R777_9AGAM</name>
<protein>
    <submittedName>
        <fullName evidence="1">Uncharacterized protein</fullName>
    </submittedName>
</protein>
<sequence length="162" mass="17933">MAIHRNKAGSLGRGPARVVAEFSPEFRDLQDLAGRLFNLLFPDGSPSHTAWQVSLSSVQHADFIAAFQGTLDKLYEANTPGLTPAFSTMDVTPDVSELLILKRHFATAFPSPLLFEPVPVSPDVVRADRVVTHGILERIRQAIQDIKNMPSEDDSEYMDEDE</sequence>
<dbReference type="EMBL" id="MU276299">
    <property type="protein sequence ID" value="KAI0039486.1"/>
    <property type="molecule type" value="Genomic_DNA"/>
</dbReference>
<proteinExistence type="predicted"/>
<gene>
    <name evidence="1" type="ORF">FA95DRAFT_1612542</name>
</gene>
<comment type="caution">
    <text evidence="1">The sequence shown here is derived from an EMBL/GenBank/DDBJ whole genome shotgun (WGS) entry which is preliminary data.</text>
</comment>